<dbReference type="RefSeq" id="WP_249287618.1">
    <property type="nucleotide sequence ID" value="NZ_JACRWC010000116.1"/>
</dbReference>
<dbReference type="Pfam" id="PF10263">
    <property type="entry name" value="SprT-like"/>
    <property type="match status" value="1"/>
</dbReference>
<protein>
    <submittedName>
        <fullName evidence="2">SprT domain-containing protein</fullName>
    </submittedName>
</protein>
<proteinExistence type="predicted"/>
<accession>A0A923NE33</accession>
<name>A0A923NE33_9FIRM</name>
<reference evidence="2" key="1">
    <citation type="submission" date="2020-08" db="EMBL/GenBank/DDBJ databases">
        <authorList>
            <person name="Liu C."/>
            <person name="Sun Q."/>
        </authorList>
    </citation>
    <scope>NUCLEOTIDE SEQUENCE</scope>
    <source>
        <strain evidence="2">BX16</strain>
    </source>
</reference>
<evidence type="ECO:0000259" key="1">
    <source>
        <dbReference type="SMART" id="SM00731"/>
    </source>
</evidence>
<comment type="caution">
    <text evidence="2">The sequence shown here is derived from an EMBL/GenBank/DDBJ whole genome shotgun (WGS) entry which is preliminary data.</text>
</comment>
<evidence type="ECO:0000313" key="2">
    <source>
        <dbReference type="EMBL" id="MBC6000318.1"/>
    </source>
</evidence>
<dbReference type="Proteomes" id="UP000644115">
    <property type="component" value="Unassembled WGS sequence"/>
</dbReference>
<organism evidence="2 3">
    <name type="scientific">Lentihominibacter faecis</name>
    <dbReference type="NCBI Taxonomy" id="2764712"/>
    <lineage>
        <taxon>Bacteria</taxon>
        <taxon>Bacillati</taxon>
        <taxon>Bacillota</taxon>
        <taxon>Clostridia</taxon>
        <taxon>Peptostreptococcales</taxon>
        <taxon>Anaerovoracaceae</taxon>
        <taxon>Lentihominibacter</taxon>
    </lineage>
</organism>
<dbReference type="SMART" id="SM00731">
    <property type="entry name" value="SprT"/>
    <property type="match status" value="1"/>
</dbReference>
<dbReference type="EMBL" id="JACRWC010000116">
    <property type="protein sequence ID" value="MBC6000318.1"/>
    <property type="molecule type" value="Genomic_DNA"/>
</dbReference>
<dbReference type="InterPro" id="IPR006640">
    <property type="entry name" value="SprT-like_domain"/>
</dbReference>
<keyword evidence="3" id="KW-1185">Reference proteome</keyword>
<gene>
    <name evidence="2" type="ORF">H8876_09930</name>
</gene>
<sequence length="177" mass="20477">MVDKERLDILLQEVIQEARALKIPVSSTIEKNVIVNGRPKKRFGCCRKSRNGFEIEVSRFLLDEAGCSEKIVKGVLAHEVLHTCRDCYEHGMLWKSYAGQMNKAYGYQIKRVNSFAEMGMAGREEKLAESRHIRYIIQCKKCGRQYPRQRFTCVMQKIDAYRCQCGGKLEVFRISDS</sequence>
<dbReference type="AlphaFoldDB" id="A0A923NE33"/>
<evidence type="ECO:0000313" key="3">
    <source>
        <dbReference type="Proteomes" id="UP000644115"/>
    </source>
</evidence>
<feature type="domain" description="SprT-like" evidence="1">
    <location>
        <begin position="8"/>
        <end position="172"/>
    </location>
</feature>
<dbReference type="GO" id="GO:0006950">
    <property type="term" value="P:response to stress"/>
    <property type="evidence" value="ECO:0007669"/>
    <property type="project" value="UniProtKB-ARBA"/>
</dbReference>